<protein>
    <submittedName>
        <fullName evidence="1">Uncharacterized protein</fullName>
    </submittedName>
</protein>
<evidence type="ECO:0000313" key="2">
    <source>
        <dbReference type="Proteomes" id="UP000001025"/>
    </source>
</evidence>
<evidence type="ECO:0000313" key="1">
    <source>
        <dbReference type="EMBL" id="CAD73317.1"/>
    </source>
</evidence>
<dbReference type="HOGENOM" id="CLU_3122014_0_0_0"/>
<reference evidence="1 2" key="1">
    <citation type="journal article" date="2003" name="Proc. Natl. Acad. Sci. U.S.A.">
        <title>Complete genome sequence of the marine planctomycete Pirellula sp. strain 1.</title>
        <authorList>
            <person name="Gloeckner F.O."/>
            <person name="Kube M."/>
            <person name="Bauer M."/>
            <person name="Teeling H."/>
            <person name="Lombardot T."/>
            <person name="Ludwig W."/>
            <person name="Gade D."/>
            <person name="Beck A."/>
            <person name="Borzym K."/>
            <person name="Heitmann K."/>
            <person name="Rabus R."/>
            <person name="Schlesner H."/>
            <person name="Amann R."/>
            <person name="Reinhardt R."/>
        </authorList>
    </citation>
    <scope>NUCLEOTIDE SEQUENCE [LARGE SCALE GENOMIC DNA]</scope>
    <source>
        <strain evidence="2">DSM 10527 / NCIMB 13988 / SH1</strain>
    </source>
</reference>
<gene>
    <name evidence="1" type="ordered locus">RB3647</name>
</gene>
<dbReference type="InParanoid" id="Q7UTW7"/>
<proteinExistence type="predicted"/>
<dbReference type="STRING" id="243090.RB3647"/>
<dbReference type="EMBL" id="BX294139">
    <property type="protein sequence ID" value="CAD73317.1"/>
    <property type="molecule type" value="Genomic_DNA"/>
</dbReference>
<dbReference type="KEGG" id="rba:RB3647"/>
<sequence>MCGGVLVRSYPDNLIQCLQDSLRLSETNQAFRNGHAQLARPKFCEFESGQ</sequence>
<dbReference type="AlphaFoldDB" id="Q7UTW7"/>
<keyword evidence="2" id="KW-1185">Reference proteome</keyword>
<accession>Q7UTW7</accession>
<organism evidence="1 2">
    <name type="scientific">Rhodopirellula baltica (strain DSM 10527 / NCIMB 13988 / SH1)</name>
    <dbReference type="NCBI Taxonomy" id="243090"/>
    <lineage>
        <taxon>Bacteria</taxon>
        <taxon>Pseudomonadati</taxon>
        <taxon>Planctomycetota</taxon>
        <taxon>Planctomycetia</taxon>
        <taxon>Pirellulales</taxon>
        <taxon>Pirellulaceae</taxon>
        <taxon>Rhodopirellula</taxon>
    </lineage>
</organism>
<name>Q7UTW7_RHOBA</name>
<dbReference type="Proteomes" id="UP000001025">
    <property type="component" value="Chromosome"/>
</dbReference>
<dbReference type="EnsemblBacteria" id="CAD73317">
    <property type="protein sequence ID" value="CAD73317"/>
    <property type="gene ID" value="RB3647"/>
</dbReference>